<dbReference type="Proteomes" id="UP000653797">
    <property type="component" value="Unassembled WGS sequence"/>
</dbReference>
<gene>
    <name evidence="1" type="ORF">IC230_26910</name>
</gene>
<evidence type="ECO:0000313" key="2">
    <source>
        <dbReference type="Proteomes" id="UP000653797"/>
    </source>
</evidence>
<organism evidence="1 2">
    <name type="scientific">Spirosoma validum</name>
    <dbReference type="NCBI Taxonomy" id="2771355"/>
    <lineage>
        <taxon>Bacteria</taxon>
        <taxon>Pseudomonadati</taxon>
        <taxon>Bacteroidota</taxon>
        <taxon>Cytophagia</taxon>
        <taxon>Cytophagales</taxon>
        <taxon>Cytophagaceae</taxon>
        <taxon>Spirosoma</taxon>
    </lineage>
</organism>
<dbReference type="EMBL" id="JACXAA010000013">
    <property type="protein sequence ID" value="MBD2756548.1"/>
    <property type="molecule type" value="Genomic_DNA"/>
</dbReference>
<protein>
    <submittedName>
        <fullName evidence="1">Uncharacterized protein</fullName>
    </submittedName>
</protein>
<dbReference type="AlphaFoldDB" id="A0A927GGB9"/>
<proteinExistence type="predicted"/>
<keyword evidence="2" id="KW-1185">Reference proteome</keyword>
<sequence>MNTKTLLFKSYIWALIALLMLSPYSCTMMDHPCAAEAAALAAAQTAVANAEQAETNAKRARDIANDAYNIAMGLEDLAILALSGCLATTPLGCALLAAAVVAAHFNTQNAKDALDLQQSLYNQAIQATNQARSTRLAASNALAACLAAHPNAAISPQTQSITADVLLKKDFFEKELVRIETLQKNISSNYKNTEDWLSICKKNGQDITTASSALEDVQSRMNAMNKQHDDIQRDYKVVLEQVKSSKDQ</sequence>
<comment type="caution">
    <text evidence="1">The sequence shown here is derived from an EMBL/GenBank/DDBJ whole genome shotgun (WGS) entry which is preliminary data.</text>
</comment>
<accession>A0A927GGB9</accession>
<reference evidence="1" key="1">
    <citation type="submission" date="2020-09" db="EMBL/GenBank/DDBJ databases">
        <authorList>
            <person name="Kim M.K."/>
        </authorList>
    </citation>
    <scope>NUCLEOTIDE SEQUENCE</scope>
    <source>
        <strain evidence="1">BT704</strain>
    </source>
</reference>
<evidence type="ECO:0000313" key="1">
    <source>
        <dbReference type="EMBL" id="MBD2756548.1"/>
    </source>
</evidence>
<name>A0A927GGB9_9BACT</name>
<dbReference type="RefSeq" id="WP_191042174.1">
    <property type="nucleotide sequence ID" value="NZ_JACXAA010000013.1"/>
</dbReference>